<gene>
    <name evidence="2" type="ORF">EMUCRT_0115</name>
</gene>
<keyword evidence="1" id="KW-0472">Membrane</keyword>
<protein>
    <submittedName>
        <fullName evidence="2">Uncharacterized protein</fullName>
    </submittedName>
</protein>
<organism evidence="2 3">
    <name type="scientific">Ehrlichia cf. muris str. EmCRT</name>
    <dbReference type="NCBI Taxonomy" id="1359167"/>
    <lineage>
        <taxon>Bacteria</taxon>
        <taxon>Pseudomonadati</taxon>
        <taxon>Pseudomonadota</taxon>
        <taxon>Alphaproteobacteria</taxon>
        <taxon>Rickettsiales</taxon>
        <taxon>Anaplasmataceae</taxon>
        <taxon>Ehrlichia</taxon>
    </lineage>
</organism>
<name>A0A0F3NCW4_9RICK</name>
<proteinExistence type="predicted"/>
<evidence type="ECO:0000313" key="2">
    <source>
        <dbReference type="EMBL" id="KJV65933.1"/>
    </source>
</evidence>
<feature type="transmembrane region" description="Helical" evidence="1">
    <location>
        <begin position="21"/>
        <end position="49"/>
    </location>
</feature>
<evidence type="ECO:0000256" key="1">
    <source>
        <dbReference type="SAM" id="Phobius"/>
    </source>
</evidence>
<comment type="caution">
    <text evidence="2">The sequence shown here is derived from an EMBL/GenBank/DDBJ whole genome shotgun (WGS) entry which is preliminary data.</text>
</comment>
<dbReference type="Proteomes" id="UP000033546">
    <property type="component" value="Unassembled WGS sequence"/>
</dbReference>
<accession>A0A0F3NCW4</accession>
<dbReference type="EMBL" id="LANU01000001">
    <property type="protein sequence ID" value="KJV65933.1"/>
    <property type="molecule type" value="Genomic_DNA"/>
</dbReference>
<keyword evidence="1" id="KW-1133">Transmembrane helix</keyword>
<dbReference type="AlphaFoldDB" id="A0A0F3NCW4"/>
<keyword evidence="1" id="KW-0812">Transmembrane</keyword>
<sequence length="52" mass="5932">MIGFLDILKKVISYLGNRKASCIIGFPISCGYFSNDILFIIICCSVYVFRIY</sequence>
<evidence type="ECO:0000313" key="3">
    <source>
        <dbReference type="Proteomes" id="UP000033546"/>
    </source>
</evidence>
<reference evidence="2 3" key="1">
    <citation type="submission" date="2015-02" db="EMBL/GenBank/DDBJ databases">
        <title>Genome Sequencing of Rickettsiales.</title>
        <authorList>
            <person name="Daugherty S.C."/>
            <person name="Su Q."/>
            <person name="Abolude K."/>
            <person name="Beier-Sexton M."/>
            <person name="Carlyon J.A."/>
            <person name="Carter R."/>
            <person name="Day N.P."/>
            <person name="Dumler S.J."/>
            <person name="Dyachenko V."/>
            <person name="Godinez A."/>
            <person name="Kurtti T.J."/>
            <person name="Lichay M."/>
            <person name="Mullins K.E."/>
            <person name="Ott S."/>
            <person name="Pappas-Brown V."/>
            <person name="Paris D.H."/>
            <person name="Patel P."/>
            <person name="Richards A.L."/>
            <person name="Sadzewicz L."/>
            <person name="Sears K."/>
            <person name="Seidman D."/>
            <person name="Sengamalay N."/>
            <person name="Stenos J."/>
            <person name="Tallon L.J."/>
            <person name="Vincent G."/>
            <person name="Fraser C.M."/>
            <person name="Munderloh U."/>
            <person name="Dunning-Hotopp J.C."/>
        </authorList>
    </citation>
    <scope>NUCLEOTIDE SEQUENCE [LARGE SCALE GENOMIC DNA]</scope>
    <source>
        <strain evidence="2 3">EmCRT</strain>
    </source>
</reference>
<dbReference type="PATRIC" id="fig|1359167.3.peg.112"/>